<evidence type="ECO:0000313" key="1">
    <source>
        <dbReference type="EMBL" id="CDW20373.1"/>
    </source>
</evidence>
<dbReference type="AlphaFoldDB" id="A0A0K2T2Y0"/>
<reference evidence="1" key="1">
    <citation type="submission" date="2014-05" db="EMBL/GenBank/DDBJ databases">
        <authorList>
            <person name="Chronopoulou M."/>
        </authorList>
    </citation>
    <scope>NUCLEOTIDE SEQUENCE</scope>
    <source>
        <tissue evidence="1">Whole organism</tissue>
    </source>
</reference>
<name>A0A0K2T2Y0_LEPSM</name>
<accession>A0A0K2T2Y0</accession>
<organism evidence="1">
    <name type="scientific">Lepeophtheirus salmonis</name>
    <name type="common">Salmon louse</name>
    <name type="synonym">Caligus salmonis</name>
    <dbReference type="NCBI Taxonomy" id="72036"/>
    <lineage>
        <taxon>Eukaryota</taxon>
        <taxon>Metazoa</taxon>
        <taxon>Ecdysozoa</taxon>
        <taxon>Arthropoda</taxon>
        <taxon>Crustacea</taxon>
        <taxon>Multicrustacea</taxon>
        <taxon>Hexanauplia</taxon>
        <taxon>Copepoda</taxon>
        <taxon>Siphonostomatoida</taxon>
        <taxon>Caligidae</taxon>
        <taxon>Lepeophtheirus</taxon>
    </lineage>
</organism>
<sequence length="51" mass="5641">MPADPPDIPSWCLGYGRSSVICQMRLSSRHASVSEVEWTPLLSLKALNNII</sequence>
<proteinExistence type="predicted"/>
<dbReference type="EMBL" id="HACA01003012">
    <property type="protein sequence ID" value="CDW20373.1"/>
    <property type="molecule type" value="Transcribed_RNA"/>
</dbReference>
<protein>
    <submittedName>
        <fullName evidence="1">Uncharacterized protein</fullName>
    </submittedName>
</protein>